<evidence type="ECO:0000259" key="4">
    <source>
        <dbReference type="Pfam" id="PF12697"/>
    </source>
</evidence>
<dbReference type="SUPFAM" id="SSF53474">
    <property type="entry name" value="alpha/beta-Hydrolases"/>
    <property type="match status" value="1"/>
</dbReference>
<dbReference type="InterPro" id="IPR029058">
    <property type="entry name" value="AB_hydrolase_fold"/>
</dbReference>
<dbReference type="InterPro" id="IPR000073">
    <property type="entry name" value="AB_hydrolase_1"/>
</dbReference>
<accession>A0A4Y3HWL4</accession>
<dbReference type="NCBIfam" id="NF008340">
    <property type="entry name" value="PRK11126.1"/>
    <property type="match status" value="1"/>
</dbReference>
<evidence type="ECO:0000313" key="5">
    <source>
        <dbReference type="EMBL" id="GEA51569.1"/>
    </source>
</evidence>
<dbReference type="PANTHER" id="PTHR42916:SF1">
    <property type="entry name" value="PROTEIN PHYLLO, CHLOROPLASTIC"/>
    <property type="match status" value="1"/>
</dbReference>
<dbReference type="EC" id="4.2.99.20" evidence="3"/>
<dbReference type="AlphaFoldDB" id="A0A4Y3HWL4"/>
<evidence type="ECO:0000256" key="3">
    <source>
        <dbReference type="NCBIfam" id="TIGR03695"/>
    </source>
</evidence>
<proteinExistence type="predicted"/>
<evidence type="ECO:0000256" key="1">
    <source>
        <dbReference type="ARBA" id="ARBA00022428"/>
    </source>
</evidence>
<dbReference type="Gene3D" id="3.40.50.1820">
    <property type="entry name" value="alpha/beta hydrolase"/>
    <property type="match status" value="1"/>
</dbReference>
<keyword evidence="6" id="KW-1185">Reference proteome</keyword>
<dbReference type="GO" id="GO:0070205">
    <property type="term" value="F:2-succinyl-6-hydroxy-2,4-cyclohexadiene-1-carboxylate synthase activity"/>
    <property type="evidence" value="ECO:0007669"/>
    <property type="project" value="UniProtKB-UniRule"/>
</dbReference>
<evidence type="ECO:0000313" key="6">
    <source>
        <dbReference type="Proteomes" id="UP000318717"/>
    </source>
</evidence>
<dbReference type="PANTHER" id="PTHR42916">
    <property type="entry name" value="2-SUCCINYL-5-ENOLPYRUVYL-6-HYDROXY-3-CYCLOHEXENE-1-CARBOXYLATE SYNTHASE"/>
    <property type="match status" value="1"/>
</dbReference>
<dbReference type="Proteomes" id="UP000318717">
    <property type="component" value="Unassembled WGS sequence"/>
</dbReference>
<name>A0A4Y3HWL4_9VIBR</name>
<protein>
    <recommendedName>
        <fullName evidence="3">2-succinyl-6-hydroxy-2,4-cyclohexadiene-1-carboxylate synthase</fullName>
        <ecNumber evidence="3">4.2.99.20</ecNumber>
    </recommendedName>
</protein>
<dbReference type="NCBIfam" id="TIGR03695">
    <property type="entry name" value="menH_SHCHC"/>
    <property type="match status" value="1"/>
</dbReference>
<dbReference type="OrthoDB" id="9808398at2"/>
<comment type="caution">
    <text evidence="5">The sequence shown here is derived from an EMBL/GenBank/DDBJ whole genome shotgun (WGS) entry which is preliminary data.</text>
</comment>
<organism evidence="5 6">
    <name type="scientific">Vibrio inusitatus NBRC 102082</name>
    <dbReference type="NCBI Taxonomy" id="1219070"/>
    <lineage>
        <taxon>Bacteria</taxon>
        <taxon>Pseudomonadati</taxon>
        <taxon>Pseudomonadota</taxon>
        <taxon>Gammaproteobacteria</taxon>
        <taxon>Vibrionales</taxon>
        <taxon>Vibrionaceae</taxon>
        <taxon>Vibrio</taxon>
    </lineage>
</organism>
<feature type="domain" description="AB hydrolase-1" evidence="4">
    <location>
        <begin position="18"/>
        <end position="250"/>
    </location>
</feature>
<reference evidence="5 6" key="1">
    <citation type="submission" date="2019-06" db="EMBL/GenBank/DDBJ databases">
        <title>Whole genome shotgun sequence of Vibrio inusitatus NBRC 102082.</title>
        <authorList>
            <person name="Hosoyama A."/>
            <person name="Uohara A."/>
            <person name="Ohji S."/>
            <person name="Ichikawa N."/>
        </authorList>
    </citation>
    <scope>NUCLEOTIDE SEQUENCE [LARGE SCALE GENOMIC DNA]</scope>
    <source>
        <strain evidence="5 6">NBRC 102082</strain>
    </source>
</reference>
<dbReference type="EMBL" id="BJLF01000011">
    <property type="protein sequence ID" value="GEA51569.1"/>
    <property type="molecule type" value="Genomic_DNA"/>
</dbReference>
<dbReference type="RefSeq" id="WP_141346035.1">
    <property type="nucleotide sequence ID" value="NZ_BJLF01000011.1"/>
</dbReference>
<dbReference type="InterPro" id="IPR022485">
    <property type="entry name" value="SHCHC_synthase_MenH"/>
</dbReference>
<keyword evidence="2" id="KW-0456">Lyase</keyword>
<gene>
    <name evidence="5" type="primary">menH</name>
    <name evidence="5" type="ORF">VIN01S_23730</name>
</gene>
<sequence length="265" mass="29654">MSIISPLKVLISTPTARLVFVHGFLGSRADWNPVVQYLPDSVDVYALDLPGHGCAKQLRPKSFKGFVDEIKGQLQHLPDDGIPLFLVGYSLGARLLMHLATQFDADECSIAGFVIEGGNFGLQQESEIESRWENDCRWITRFKACPLTEVLVDWYQQGVFASLTFDQRKGLIEERLNNDGEALAEVLSATSLAKQDYLLPLLQSAKHKIYYIAGENDEKFCRLYESSKVGYEVISGAGHNAHKDQPNKYAKKLTQLLSLRDTDSL</sequence>
<evidence type="ECO:0000256" key="2">
    <source>
        <dbReference type="ARBA" id="ARBA00023239"/>
    </source>
</evidence>
<dbReference type="Pfam" id="PF12697">
    <property type="entry name" value="Abhydrolase_6"/>
    <property type="match status" value="1"/>
</dbReference>
<keyword evidence="1" id="KW-0474">Menaquinone biosynthesis</keyword>
<dbReference type="GO" id="GO:0009234">
    <property type="term" value="P:menaquinone biosynthetic process"/>
    <property type="evidence" value="ECO:0007669"/>
    <property type="project" value="UniProtKB-UniRule"/>
</dbReference>